<keyword evidence="1" id="KW-1133">Transmembrane helix</keyword>
<feature type="transmembrane region" description="Helical" evidence="1">
    <location>
        <begin position="315"/>
        <end position="339"/>
    </location>
</feature>
<reference evidence="3" key="1">
    <citation type="submission" date="2009-11" db="EMBL/GenBank/DDBJ databases">
        <title>The complete chromosome 1 of Sphaerobacter thermophilus DSM 20745.</title>
        <authorList>
            <person name="Lucas S."/>
            <person name="Copeland A."/>
            <person name="Lapidus A."/>
            <person name="Glavina del Rio T."/>
            <person name="Dalin E."/>
            <person name="Tice H."/>
            <person name="Bruce D."/>
            <person name="Goodwin L."/>
            <person name="Pitluck S."/>
            <person name="Kyrpides N."/>
            <person name="Mavromatis K."/>
            <person name="Ivanova N."/>
            <person name="Mikhailova N."/>
            <person name="LaButti K.M."/>
            <person name="Clum A."/>
            <person name="Sun H.I."/>
            <person name="Brettin T."/>
            <person name="Detter J.C."/>
            <person name="Han C."/>
            <person name="Larimer F."/>
            <person name="Land M."/>
            <person name="Hauser L."/>
            <person name="Markowitz V."/>
            <person name="Cheng J.F."/>
            <person name="Hugenholtz P."/>
            <person name="Woyke T."/>
            <person name="Wu D."/>
            <person name="Steenblock K."/>
            <person name="Schneider S."/>
            <person name="Pukall R."/>
            <person name="Goeker M."/>
            <person name="Klenk H.P."/>
            <person name="Eisen J.A."/>
        </authorList>
    </citation>
    <scope>NUCLEOTIDE SEQUENCE [LARGE SCALE GENOMIC DNA]</scope>
    <source>
        <strain evidence="3">ATCC 49802 / DSM 20745 / S 6022</strain>
    </source>
</reference>
<organism evidence="2 3">
    <name type="scientific">Sphaerobacter thermophilus (strain ATCC 49802 / DSM 20745 / KCCM 41009 / NCIMB 13125 / S 6022)</name>
    <dbReference type="NCBI Taxonomy" id="479434"/>
    <lineage>
        <taxon>Bacteria</taxon>
        <taxon>Pseudomonadati</taxon>
        <taxon>Thermomicrobiota</taxon>
        <taxon>Thermomicrobia</taxon>
        <taxon>Sphaerobacterales</taxon>
        <taxon>Sphaerobacterineae</taxon>
        <taxon>Sphaerobacteraceae</taxon>
        <taxon>Sphaerobacter</taxon>
    </lineage>
</organism>
<dbReference type="AlphaFoldDB" id="D1C590"/>
<feature type="transmembrane region" description="Helical" evidence="1">
    <location>
        <begin position="33"/>
        <end position="52"/>
    </location>
</feature>
<feature type="transmembrane region" description="Helical" evidence="1">
    <location>
        <begin position="345"/>
        <end position="365"/>
    </location>
</feature>
<reference evidence="2 3" key="2">
    <citation type="journal article" date="2010" name="Stand. Genomic Sci.">
        <title>Complete genome sequence of Desulfohalobium retbaense type strain (HR(100)).</title>
        <authorList>
            <person name="Spring S."/>
            <person name="Nolan M."/>
            <person name="Lapidus A."/>
            <person name="Glavina Del Rio T."/>
            <person name="Copeland A."/>
            <person name="Tice H."/>
            <person name="Cheng J.F."/>
            <person name="Lucas S."/>
            <person name="Land M."/>
            <person name="Chen F."/>
            <person name="Bruce D."/>
            <person name="Goodwin L."/>
            <person name="Pitluck S."/>
            <person name="Ivanova N."/>
            <person name="Mavromatis K."/>
            <person name="Mikhailova N."/>
            <person name="Pati A."/>
            <person name="Chen A."/>
            <person name="Palaniappan K."/>
            <person name="Hauser L."/>
            <person name="Chang Y.J."/>
            <person name="Jeffries C.D."/>
            <person name="Munk C."/>
            <person name="Kiss H."/>
            <person name="Chain P."/>
            <person name="Han C."/>
            <person name="Brettin T."/>
            <person name="Detter J.C."/>
            <person name="Schuler E."/>
            <person name="Goker M."/>
            <person name="Rohde M."/>
            <person name="Bristow J."/>
            <person name="Eisen J.A."/>
            <person name="Markowitz V."/>
            <person name="Hugenholtz P."/>
            <person name="Kyrpides N.C."/>
            <person name="Klenk H.P."/>
        </authorList>
    </citation>
    <scope>NUCLEOTIDE SEQUENCE [LARGE SCALE GENOMIC DNA]</scope>
    <source>
        <strain evidence="3">ATCC 49802 / DSM 20745 / S 6022</strain>
    </source>
</reference>
<dbReference type="Proteomes" id="UP000002027">
    <property type="component" value="Chromosome 1"/>
</dbReference>
<dbReference type="HOGENOM" id="CLU_528823_0_0_0"/>
<evidence type="ECO:0000313" key="3">
    <source>
        <dbReference type="Proteomes" id="UP000002027"/>
    </source>
</evidence>
<keyword evidence="3" id="KW-1185">Reference proteome</keyword>
<keyword evidence="1" id="KW-0472">Membrane</keyword>
<proteinExistence type="predicted"/>
<dbReference type="EMBL" id="CP001823">
    <property type="protein sequence ID" value="ACZ39407.1"/>
    <property type="molecule type" value="Genomic_DNA"/>
</dbReference>
<feature type="transmembrane region" description="Helical" evidence="1">
    <location>
        <begin position="385"/>
        <end position="403"/>
    </location>
</feature>
<feature type="transmembrane region" description="Helical" evidence="1">
    <location>
        <begin position="228"/>
        <end position="245"/>
    </location>
</feature>
<dbReference type="InParanoid" id="D1C590"/>
<evidence type="ECO:0000256" key="1">
    <source>
        <dbReference type="SAM" id="Phobius"/>
    </source>
</evidence>
<feature type="transmembrane region" description="Helical" evidence="1">
    <location>
        <begin position="108"/>
        <end position="129"/>
    </location>
</feature>
<evidence type="ECO:0008006" key="4">
    <source>
        <dbReference type="Google" id="ProtNLM"/>
    </source>
</evidence>
<feature type="transmembrane region" description="Helical" evidence="1">
    <location>
        <begin position="135"/>
        <end position="152"/>
    </location>
</feature>
<name>D1C590_SPHTD</name>
<gene>
    <name evidence="2" type="ordered locus">Sthe_1976</name>
</gene>
<dbReference type="eggNOG" id="COG1807">
    <property type="taxonomic scope" value="Bacteria"/>
</dbReference>
<dbReference type="RefSeq" id="WP_012872453.1">
    <property type="nucleotide sequence ID" value="NC_013523.1"/>
</dbReference>
<feature type="transmembrane region" description="Helical" evidence="1">
    <location>
        <begin position="200"/>
        <end position="221"/>
    </location>
</feature>
<dbReference type="KEGG" id="sti:Sthe_1976"/>
<sequence length="515" mass="55978">MDRLRTPVQPQRREATLALPETPERFWAHPHSLWIAIAAAWGIRLVLAWLSLRLGFVEYNADGFTRVIHGYEWLQNPRWEVGVWLPLHFWLLGGALAIWDNLYLAPKLLATLAGLATITNLALVGATLAGRRAGALTALVVAAFPYEVWFSVSGMAEPVFHAFVSGAALGLARWWVTGSGRPLVLGALSLMAATAVRYEGWFYAAVWAALVLGGGWLRGWLRGRRQAGVVLGALLPFLFIGVWLQQNYAHFGDPLAFARETAAIKTELDPANVSASLLQRLLAYPRALLQIVRVVVVASTGAALWLLLRHPRRWGVHVVFVGGQALLLILVTATFANLGPGAERYLLSNVVLLLPALAAAALDLWDLRPTGWGATSRYVQRAARLVAVLGVVLLLASFGRRLAAPPRDYPDPDTRELAPVLTTALREPDPLGRPFVPVVLPHPPADAYNAGYALRILTGQPDTVVVTDQPALLTDMLATHGARLWVVDTTAEVDPPAAERSVTVGRFVIGWPAGE</sequence>
<keyword evidence="1" id="KW-0812">Transmembrane</keyword>
<feature type="transmembrane region" description="Helical" evidence="1">
    <location>
        <begin position="81"/>
        <end position="99"/>
    </location>
</feature>
<feature type="transmembrane region" description="Helical" evidence="1">
    <location>
        <begin position="287"/>
        <end position="308"/>
    </location>
</feature>
<protein>
    <recommendedName>
        <fullName evidence="4">Glycosyltransferase RgtA/B/C/D-like domain-containing protein</fullName>
    </recommendedName>
</protein>
<accession>D1C590</accession>
<dbReference type="STRING" id="479434.Sthe_1976"/>
<evidence type="ECO:0000313" key="2">
    <source>
        <dbReference type="EMBL" id="ACZ39407.1"/>
    </source>
</evidence>